<accession>A0A1V0U343</accession>
<organism evidence="1 2">
    <name type="scientific">Streptomyces gilvosporeus</name>
    <dbReference type="NCBI Taxonomy" id="553510"/>
    <lineage>
        <taxon>Bacteria</taxon>
        <taxon>Bacillati</taxon>
        <taxon>Actinomycetota</taxon>
        <taxon>Actinomycetes</taxon>
        <taxon>Kitasatosporales</taxon>
        <taxon>Streptomycetaceae</taxon>
        <taxon>Streptomyces</taxon>
    </lineage>
</organism>
<gene>
    <name evidence="1" type="ORF">B1H19_13540</name>
</gene>
<dbReference type="AlphaFoldDB" id="A0A1V0U343"/>
<dbReference type="OrthoDB" id="4242352at2"/>
<protein>
    <submittedName>
        <fullName evidence="1">Uncharacterized protein</fullName>
    </submittedName>
</protein>
<dbReference type="KEGG" id="sgv:B1H19_13540"/>
<name>A0A1V0U343_9ACTN</name>
<sequence>MALGVAVLAGCGGLDGKIGNYDKVTVWPSENTVGQQPTAELTTLAPVTVECYTGGMYKISYDGGSGYIDASTSIMSDKGEVSPSMVSGC</sequence>
<keyword evidence="2" id="KW-1185">Reference proteome</keyword>
<dbReference type="Proteomes" id="UP000192726">
    <property type="component" value="Chromosome"/>
</dbReference>
<reference evidence="1 2" key="1">
    <citation type="submission" date="2017-04" db="EMBL/GenBank/DDBJ databases">
        <title>Complete Genome Sequence of Streptomyces gilvosporeus F607, a Capable Producer of Natamycin.</title>
        <authorList>
            <person name="Zong G."/>
            <person name="Zhong C."/>
            <person name="Fu J."/>
            <person name="Qin R."/>
            <person name="Cao G."/>
        </authorList>
    </citation>
    <scope>NUCLEOTIDE SEQUENCE [LARGE SCALE GENOMIC DNA]</scope>
    <source>
        <strain evidence="1 2">F607</strain>
    </source>
</reference>
<evidence type="ECO:0000313" key="1">
    <source>
        <dbReference type="EMBL" id="ARF59418.1"/>
    </source>
</evidence>
<dbReference type="EMBL" id="CP020569">
    <property type="protein sequence ID" value="ARF59418.1"/>
    <property type="molecule type" value="Genomic_DNA"/>
</dbReference>
<proteinExistence type="predicted"/>
<evidence type="ECO:0000313" key="2">
    <source>
        <dbReference type="Proteomes" id="UP000192726"/>
    </source>
</evidence>